<gene>
    <name evidence="22" type="primary">LOC100371015</name>
</gene>
<dbReference type="GeneID" id="100371015"/>
<organism evidence="21 22">
    <name type="scientific">Saccoglossus kowalevskii</name>
    <name type="common">Acorn worm</name>
    <dbReference type="NCBI Taxonomy" id="10224"/>
    <lineage>
        <taxon>Eukaryota</taxon>
        <taxon>Metazoa</taxon>
        <taxon>Hemichordata</taxon>
        <taxon>Enteropneusta</taxon>
        <taxon>Harrimaniidae</taxon>
        <taxon>Saccoglossus</taxon>
    </lineage>
</organism>
<sequence length="465" mass="53318">METLMRYIYISNIVYAAMLLVTAGSKNSSVDEEQSLLIDSLMDKYDRRIRPNSKGNPVKVYVDMFITSFDSIRETTMDYAVTMYFRQHWNDTRLAFNDTETIVVTDNVRERFWVPDLFFVNVKRANFHYVTRDNVFFRVHPTGLILYSVRLSLTLSCHMTLEDFPMDRQFCGIQIEPYGYTTKDIELYWQDSNAVAWDPELKMAQYVLEGSDLSERIQDYIVTGFFGHVNVVFVLTRQLGFYVLQTYIPSILLVVLSWVSFWIDVTAAPARVALGITTVLTLTTQGSGVRSELPKVAYAKAIDIWMAACLVFVFAALVEFALVNYLNALGTSRQNLSKLLKEQLAKQRDMNSSESEFKEMQETSNNWLVKTSSINNLGASYEKIPKSPDGLTPELLSTRLRSNSYKCASAISIQHKPEVPVADSLFAEGVILKNRALRIDKLSRIIFPTSFLIFNCLYWPLYMMN</sequence>
<evidence type="ECO:0000313" key="21">
    <source>
        <dbReference type="Proteomes" id="UP000694865"/>
    </source>
</evidence>
<name>A0ABM0MK22_SACKO</name>
<dbReference type="RefSeq" id="XP_006820363.1">
    <property type="nucleotide sequence ID" value="XM_006820300.1"/>
</dbReference>
<evidence type="ECO:0000256" key="8">
    <source>
        <dbReference type="ARBA" id="ARBA00023136"/>
    </source>
</evidence>
<evidence type="ECO:0000256" key="4">
    <source>
        <dbReference type="ARBA" id="ARBA00022729"/>
    </source>
</evidence>
<dbReference type="InterPro" id="IPR038050">
    <property type="entry name" value="Neuro_actylchol_rec"/>
</dbReference>
<keyword evidence="16 18" id="KW-0407">Ion channel</keyword>
<keyword evidence="12" id="KW-0325">Glycoprotein</keyword>
<keyword evidence="8 18" id="KW-0472">Membrane</keyword>
<evidence type="ECO:0000256" key="14">
    <source>
        <dbReference type="ARBA" id="ARBA00023257"/>
    </source>
</evidence>
<keyword evidence="6" id="KW-0770">Synapse</keyword>
<dbReference type="InterPro" id="IPR018000">
    <property type="entry name" value="Neurotransmitter_ion_chnl_CS"/>
</dbReference>
<protein>
    <submittedName>
        <fullName evidence="22">Glycine receptor subunit alpha-3-like</fullName>
    </submittedName>
</protein>
<proteinExistence type="inferred from homology"/>
<evidence type="ECO:0000256" key="13">
    <source>
        <dbReference type="ARBA" id="ARBA00023214"/>
    </source>
</evidence>
<reference evidence="22" key="1">
    <citation type="submission" date="2025-08" db="UniProtKB">
        <authorList>
            <consortium name="RefSeq"/>
        </authorList>
    </citation>
    <scope>IDENTIFICATION</scope>
    <source>
        <tissue evidence="22">Testes</tissue>
    </source>
</reference>
<keyword evidence="9" id="KW-1015">Disulfide bond</keyword>
<feature type="transmembrane region" description="Helical" evidence="18">
    <location>
        <begin position="442"/>
        <end position="461"/>
    </location>
</feature>
<dbReference type="SUPFAM" id="SSF63712">
    <property type="entry name" value="Nicotinic receptor ligand binding domain-like"/>
    <property type="match status" value="1"/>
</dbReference>
<evidence type="ECO:0000256" key="16">
    <source>
        <dbReference type="ARBA" id="ARBA00023303"/>
    </source>
</evidence>
<dbReference type="InterPro" id="IPR001390">
    <property type="entry name" value="GABAAa_rcpt"/>
</dbReference>
<dbReference type="InterPro" id="IPR006202">
    <property type="entry name" value="Neur_chan_lig-bd"/>
</dbReference>
<comment type="caution">
    <text evidence="18">Lacks conserved residue(s) required for the propagation of feature annotation.</text>
</comment>
<evidence type="ECO:0000256" key="18">
    <source>
        <dbReference type="RuleBase" id="RU000687"/>
    </source>
</evidence>
<evidence type="ECO:0000256" key="6">
    <source>
        <dbReference type="ARBA" id="ARBA00023018"/>
    </source>
</evidence>
<keyword evidence="2" id="KW-1003">Cell membrane</keyword>
<keyword evidence="13" id="KW-0868">Chloride</keyword>
<dbReference type="InterPro" id="IPR036719">
    <property type="entry name" value="Neuro-gated_channel_TM_sf"/>
</dbReference>
<dbReference type="PANTHER" id="PTHR18945">
    <property type="entry name" value="NEUROTRANSMITTER GATED ION CHANNEL"/>
    <property type="match status" value="1"/>
</dbReference>
<feature type="transmembrane region" description="Helical" evidence="18">
    <location>
        <begin position="239"/>
        <end position="263"/>
    </location>
</feature>
<feature type="domain" description="Neurotransmitter-gated ion-channel transmembrane" evidence="20">
    <location>
        <begin position="246"/>
        <end position="459"/>
    </location>
</feature>
<evidence type="ECO:0000256" key="3">
    <source>
        <dbReference type="ARBA" id="ARBA00022692"/>
    </source>
</evidence>
<evidence type="ECO:0000256" key="15">
    <source>
        <dbReference type="ARBA" id="ARBA00023286"/>
    </source>
</evidence>
<evidence type="ECO:0000256" key="10">
    <source>
        <dbReference type="ARBA" id="ARBA00023170"/>
    </source>
</evidence>
<dbReference type="PRINTS" id="PR01079">
    <property type="entry name" value="GABAARALPHA"/>
</dbReference>
<evidence type="ECO:0000256" key="2">
    <source>
        <dbReference type="ARBA" id="ARBA00022475"/>
    </source>
</evidence>
<dbReference type="InterPro" id="IPR006029">
    <property type="entry name" value="Neurotrans-gated_channel_TM"/>
</dbReference>
<evidence type="ECO:0000256" key="1">
    <source>
        <dbReference type="ARBA" id="ARBA00022448"/>
    </source>
</evidence>
<dbReference type="InterPro" id="IPR006028">
    <property type="entry name" value="GABAA/Glycine_rcpt"/>
</dbReference>
<evidence type="ECO:0000256" key="12">
    <source>
        <dbReference type="ARBA" id="ARBA00023180"/>
    </source>
</evidence>
<dbReference type="Gene3D" id="1.20.58.390">
    <property type="entry name" value="Neurotransmitter-gated ion-channel transmembrane domain"/>
    <property type="match status" value="1"/>
</dbReference>
<keyword evidence="1 18" id="KW-0813">Transport</keyword>
<evidence type="ECO:0000259" key="20">
    <source>
        <dbReference type="Pfam" id="PF02932"/>
    </source>
</evidence>
<dbReference type="Pfam" id="PF02932">
    <property type="entry name" value="Neur_chan_memb"/>
    <property type="match status" value="1"/>
</dbReference>
<keyword evidence="4" id="KW-0732">Signal</keyword>
<keyword evidence="5 18" id="KW-1133">Transmembrane helix</keyword>
<dbReference type="CDD" id="cd19049">
    <property type="entry name" value="LGIC_TM_anion"/>
    <property type="match status" value="1"/>
</dbReference>
<dbReference type="PRINTS" id="PR00253">
    <property type="entry name" value="GABAARECEPTR"/>
</dbReference>
<feature type="transmembrane region" description="Helical" evidence="18">
    <location>
        <begin position="304"/>
        <end position="326"/>
    </location>
</feature>
<keyword evidence="10" id="KW-0675">Receptor</keyword>
<dbReference type="Proteomes" id="UP000694865">
    <property type="component" value="Unplaced"/>
</dbReference>
<keyword evidence="7 18" id="KW-0406">Ion transport</keyword>
<dbReference type="PRINTS" id="PR00252">
    <property type="entry name" value="NRIONCHANNEL"/>
</dbReference>
<dbReference type="InterPro" id="IPR006201">
    <property type="entry name" value="Neur_channel"/>
</dbReference>
<dbReference type="InterPro" id="IPR036734">
    <property type="entry name" value="Neur_chan_lig-bd_sf"/>
</dbReference>
<evidence type="ECO:0000256" key="5">
    <source>
        <dbReference type="ARBA" id="ARBA00022989"/>
    </source>
</evidence>
<dbReference type="NCBIfam" id="TIGR00860">
    <property type="entry name" value="LIC"/>
    <property type="match status" value="1"/>
</dbReference>
<dbReference type="Gene3D" id="2.70.170.10">
    <property type="entry name" value="Neurotransmitter-gated ion-channel ligand-binding domain"/>
    <property type="match status" value="1"/>
</dbReference>
<evidence type="ECO:0000256" key="11">
    <source>
        <dbReference type="ARBA" id="ARBA00023173"/>
    </source>
</evidence>
<evidence type="ECO:0000313" key="22">
    <source>
        <dbReference type="RefSeq" id="XP_006820363.1"/>
    </source>
</evidence>
<evidence type="ECO:0000259" key="19">
    <source>
        <dbReference type="Pfam" id="PF02931"/>
    </source>
</evidence>
<evidence type="ECO:0000256" key="7">
    <source>
        <dbReference type="ARBA" id="ARBA00023065"/>
    </source>
</evidence>
<keyword evidence="21" id="KW-1185">Reference proteome</keyword>
<dbReference type="PROSITE" id="PS00236">
    <property type="entry name" value="NEUROTR_ION_CHANNEL"/>
    <property type="match status" value="1"/>
</dbReference>
<accession>A0ABM0MK22</accession>
<evidence type="ECO:0000256" key="17">
    <source>
        <dbReference type="ARBA" id="ARBA00034104"/>
    </source>
</evidence>
<dbReference type="SUPFAM" id="SSF90112">
    <property type="entry name" value="Neurotransmitter-gated ion-channel transmembrane pore"/>
    <property type="match status" value="1"/>
</dbReference>
<evidence type="ECO:0000256" key="9">
    <source>
        <dbReference type="ARBA" id="ARBA00023157"/>
    </source>
</evidence>
<keyword evidence="3 18" id="KW-0812">Transmembrane</keyword>
<comment type="similarity">
    <text evidence="18">Belongs to the ligand-gated ion channel (TC 1.A.9) family.</text>
</comment>
<keyword evidence="14" id="KW-0628">Postsynaptic cell membrane</keyword>
<keyword evidence="15" id="KW-1071">Ligand-gated ion channel</keyword>
<comment type="subcellular location">
    <subcellularLocation>
        <location evidence="17">Postsynaptic cell membrane</location>
        <topology evidence="17">Multi-pass membrane protein</topology>
    </subcellularLocation>
</comment>
<keyword evidence="11" id="KW-0869">Chloride channel</keyword>
<feature type="domain" description="Neurotransmitter-gated ion-channel ligand-binding" evidence="19">
    <location>
        <begin position="36"/>
        <end position="215"/>
    </location>
</feature>
<dbReference type="Pfam" id="PF02931">
    <property type="entry name" value="Neur_chan_LBD"/>
    <property type="match status" value="1"/>
</dbReference>